<name>A0A8T1WNS2_9STRA</name>
<comment type="domain">
    <text evidence="5">The RxLR-dEER motif acts to carry the protein into the host cell cytoplasm through binding to cell surface phosphatidylinositol-3-phosphate.</text>
</comment>
<reference evidence="6" key="1">
    <citation type="submission" date="2021-02" db="EMBL/GenBank/DDBJ databases">
        <authorList>
            <person name="Palmer J.M."/>
        </authorList>
    </citation>
    <scope>NUCLEOTIDE SEQUENCE</scope>
    <source>
        <strain evidence="6">SCRP23</strain>
    </source>
</reference>
<evidence type="ECO:0000256" key="1">
    <source>
        <dbReference type="ARBA" id="ARBA00004613"/>
    </source>
</evidence>
<keyword evidence="4 5" id="KW-0732">Signal</keyword>
<comment type="similarity">
    <text evidence="2 5">Belongs to the RxLR effector family.</text>
</comment>
<dbReference type="Pfam" id="PF16810">
    <property type="entry name" value="RXLR"/>
    <property type="match status" value="1"/>
</dbReference>
<keyword evidence="3 5" id="KW-0964">Secreted</keyword>
<dbReference type="GO" id="GO:0005576">
    <property type="term" value="C:extracellular region"/>
    <property type="evidence" value="ECO:0007669"/>
    <property type="project" value="UniProtKB-SubCell"/>
</dbReference>
<dbReference type="AlphaFoldDB" id="A0A8T1WNS2"/>
<evidence type="ECO:0000256" key="5">
    <source>
        <dbReference type="RuleBase" id="RU367124"/>
    </source>
</evidence>
<evidence type="ECO:0000256" key="2">
    <source>
        <dbReference type="ARBA" id="ARBA00010400"/>
    </source>
</evidence>
<proteinExistence type="inferred from homology"/>
<evidence type="ECO:0000313" key="6">
    <source>
        <dbReference type="EMBL" id="KAG7394851.1"/>
    </source>
</evidence>
<organism evidence="6 7">
    <name type="scientific">Phytophthora boehmeriae</name>
    <dbReference type="NCBI Taxonomy" id="109152"/>
    <lineage>
        <taxon>Eukaryota</taxon>
        <taxon>Sar</taxon>
        <taxon>Stramenopiles</taxon>
        <taxon>Oomycota</taxon>
        <taxon>Peronosporomycetes</taxon>
        <taxon>Peronosporales</taxon>
        <taxon>Peronosporaceae</taxon>
        <taxon>Phytophthora</taxon>
    </lineage>
</organism>
<evidence type="ECO:0000256" key="4">
    <source>
        <dbReference type="ARBA" id="ARBA00022729"/>
    </source>
</evidence>
<feature type="signal peptide" evidence="5">
    <location>
        <begin position="1"/>
        <end position="21"/>
    </location>
</feature>
<comment type="function">
    <text evidence="5">Effector that suppresses plant defense responses during pathogen infection.</text>
</comment>
<accession>A0A8T1WNS2</accession>
<evidence type="ECO:0000313" key="7">
    <source>
        <dbReference type="Proteomes" id="UP000693981"/>
    </source>
</evidence>
<dbReference type="InterPro" id="IPR031825">
    <property type="entry name" value="RXLR"/>
</dbReference>
<protein>
    <recommendedName>
        <fullName evidence="5">RxLR effector protein</fullName>
    </recommendedName>
</protein>
<evidence type="ECO:0000256" key="3">
    <source>
        <dbReference type="ARBA" id="ARBA00022525"/>
    </source>
</evidence>
<comment type="caution">
    <text evidence="6">The sequence shown here is derived from an EMBL/GenBank/DDBJ whole genome shotgun (WGS) entry which is preliminary data.</text>
</comment>
<gene>
    <name evidence="6" type="ORF">PHYBOEH_004587</name>
</gene>
<feature type="chain" id="PRO_5035958576" description="RxLR effector protein" evidence="5">
    <location>
        <begin position="22"/>
        <end position="147"/>
    </location>
</feature>
<sequence>MRVSTVLLAITAATFLSSSNALSAVKDSKQAAVANVASDVIRSLETIDEPKRFLRSYHVMDDAADDDDDYDSLDSEDEERTFTFNKATFNKMLKDSAVANENYAAWFLHGMNGKAVRELLRVANNEKYEPLVKAFKAYRKAQQGRTG</sequence>
<dbReference type="Proteomes" id="UP000693981">
    <property type="component" value="Unassembled WGS sequence"/>
</dbReference>
<comment type="subcellular location">
    <subcellularLocation>
        <location evidence="1 5">Secreted</location>
    </subcellularLocation>
</comment>
<keyword evidence="7" id="KW-1185">Reference proteome</keyword>
<dbReference type="EMBL" id="JAGDFL010000240">
    <property type="protein sequence ID" value="KAG7394851.1"/>
    <property type="molecule type" value="Genomic_DNA"/>
</dbReference>